<dbReference type="PANTHER" id="PTHR42756">
    <property type="entry name" value="TRANSCRIPTIONAL REGULATOR, MARR"/>
    <property type="match status" value="1"/>
</dbReference>
<keyword evidence="3" id="KW-0804">Transcription</keyword>
<dbReference type="PANTHER" id="PTHR42756:SF1">
    <property type="entry name" value="TRANSCRIPTIONAL REPRESSOR OF EMRAB OPERON"/>
    <property type="match status" value="1"/>
</dbReference>
<keyword evidence="7" id="KW-1185">Reference proteome</keyword>
<dbReference type="InterPro" id="IPR000835">
    <property type="entry name" value="HTH_MarR-typ"/>
</dbReference>
<proteinExistence type="predicted"/>
<gene>
    <name evidence="6" type="ORF">SAMN04488564_11516</name>
</gene>
<feature type="domain" description="HTH marR-type" evidence="5">
    <location>
        <begin position="25"/>
        <end position="155"/>
    </location>
</feature>
<dbReference type="OrthoDB" id="3681269at2"/>
<evidence type="ECO:0000256" key="3">
    <source>
        <dbReference type="ARBA" id="ARBA00023163"/>
    </source>
</evidence>
<dbReference type="PROSITE" id="PS50995">
    <property type="entry name" value="HTH_MARR_2"/>
    <property type="match status" value="1"/>
</dbReference>
<keyword evidence="1" id="KW-0805">Transcription regulation</keyword>
<dbReference type="GO" id="GO:0003677">
    <property type="term" value="F:DNA binding"/>
    <property type="evidence" value="ECO:0007669"/>
    <property type="project" value="UniProtKB-KW"/>
</dbReference>
<dbReference type="PROSITE" id="PS01117">
    <property type="entry name" value="HTH_MARR_1"/>
    <property type="match status" value="1"/>
</dbReference>
<feature type="region of interest" description="Disordered" evidence="4">
    <location>
        <begin position="1"/>
        <end position="21"/>
    </location>
</feature>
<evidence type="ECO:0000256" key="1">
    <source>
        <dbReference type="ARBA" id="ARBA00023015"/>
    </source>
</evidence>
<dbReference type="SMART" id="SM00347">
    <property type="entry name" value="HTH_MARR"/>
    <property type="match status" value="1"/>
</dbReference>
<dbReference type="RefSeq" id="WP_093605004.1">
    <property type="nucleotide sequence ID" value="NZ_FOYL01000015.1"/>
</dbReference>
<dbReference type="InterPro" id="IPR036390">
    <property type="entry name" value="WH_DNA-bd_sf"/>
</dbReference>
<keyword evidence="2" id="KW-0238">DNA-binding</keyword>
<accession>A0A1I6FFK6</accession>
<protein>
    <submittedName>
        <fullName evidence="6">MarR family protein</fullName>
    </submittedName>
</protein>
<evidence type="ECO:0000256" key="4">
    <source>
        <dbReference type="SAM" id="MobiDB-lite"/>
    </source>
</evidence>
<evidence type="ECO:0000313" key="7">
    <source>
        <dbReference type="Proteomes" id="UP000198583"/>
    </source>
</evidence>
<sequence>MQPRSFAGSPDAQVVTGERGARTTPERLAVVLRRYREAMKDALEAQDYRPIPPTAYWFTIELARQAGTVGDLARRLEMTKQAASRLADQLAALGYCDRERSETNRRQVLLSATAEGQGAAMVLLAAIQKVDASMLASLDKDQREAFHQALGQMLG</sequence>
<dbReference type="Proteomes" id="UP000198583">
    <property type="component" value="Unassembled WGS sequence"/>
</dbReference>
<dbReference type="GO" id="GO:0003700">
    <property type="term" value="F:DNA-binding transcription factor activity"/>
    <property type="evidence" value="ECO:0007669"/>
    <property type="project" value="InterPro"/>
</dbReference>
<organism evidence="6 7">
    <name type="scientific">Lentzea waywayandensis</name>
    <dbReference type="NCBI Taxonomy" id="84724"/>
    <lineage>
        <taxon>Bacteria</taxon>
        <taxon>Bacillati</taxon>
        <taxon>Actinomycetota</taxon>
        <taxon>Actinomycetes</taxon>
        <taxon>Pseudonocardiales</taxon>
        <taxon>Pseudonocardiaceae</taxon>
        <taxon>Lentzea</taxon>
    </lineage>
</organism>
<dbReference type="AlphaFoldDB" id="A0A1I6FFK6"/>
<evidence type="ECO:0000313" key="6">
    <source>
        <dbReference type="EMBL" id="SFR28708.1"/>
    </source>
</evidence>
<name>A0A1I6FFK6_9PSEU</name>
<dbReference type="STRING" id="84724.SAMN04488564_11516"/>
<dbReference type="Gene3D" id="1.10.10.10">
    <property type="entry name" value="Winged helix-like DNA-binding domain superfamily/Winged helix DNA-binding domain"/>
    <property type="match status" value="1"/>
</dbReference>
<dbReference type="InterPro" id="IPR036388">
    <property type="entry name" value="WH-like_DNA-bd_sf"/>
</dbReference>
<dbReference type="Pfam" id="PF12802">
    <property type="entry name" value="MarR_2"/>
    <property type="match status" value="1"/>
</dbReference>
<dbReference type="EMBL" id="FOYL01000015">
    <property type="protein sequence ID" value="SFR28708.1"/>
    <property type="molecule type" value="Genomic_DNA"/>
</dbReference>
<dbReference type="InterPro" id="IPR023187">
    <property type="entry name" value="Tscrpt_reg_MarR-type_CS"/>
</dbReference>
<reference evidence="7" key="1">
    <citation type="submission" date="2016-10" db="EMBL/GenBank/DDBJ databases">
        <authorList>
            <person name="Varghese N."/>
            <person name="Submissions S."/>
        </authorList>
    </citation>
    <scope>NUCLEOTIDE SEQUENCE [LARGE SCALE GENOMIC DNA]</scope>
    <source>
        <strain evidence="7">DSM 44232</strain>
    </source>
</reference>
<evidence type="ECO:0000259" key="5">
    <source>
        <dbReference type="PROSITE" id="PS50995"/>
    </source>
</evidence>
<evidence type="ECO:0000256" key="2">
    <source>
        <dbReference type="ARBA" id="ARBA00023125"/>
    </source>
</evidence>
<dbReference type="SUPFAM" id="SSF46785">
    <property type="entry name" value="Winged helix' DNA-binding domain"/>
    <property type="match status" value="1"/>
</dbReference>